<evidence type="ECO:0000313" key="2">
    <source>
        <dbReference type="Proteomes" id="UP000182054"/>
    </source>
</evidence>
<accession>A0A1I0TVX9</accession>
<sequence length="109" mass="11408">MTNHVKVSREDALQCAMACERLGAEIKGLLNDVAAQGRISGFGTLPSGIALNEKYTELTSGGAGSLTSTLQGHIDVVTKLADTFRRMGEHYVATDDAVAASLRPSDTVG</sequence>
<gene>
    <name evidence="1" type="ORF">SAMN05444374_11066</name>
</gene>
<dbReference type="Proteomes" id="UP000182054">
    <property type="component" value="Unassembled WGS sequence"/>
</dbReference>
<evidence type="ECO:0000313" key="1">
    <source>
        <dbReference type="EMBL" id="SFA56079.1"/>
    </source>
</evidence>
<proteinExistence type="predicted"/>
<dbReference type="EMBL" id="FOJN01000010">
    <property type="protein sequence ID" value="SFA56079.1"/>
    <property type="molecule type" value="Genomic_DNA"/>
</dbReference>
<name>A0A1I0TVX9_9NOCA</name>
<protein>
    <recommendedName>
        <fullName evidence="3">Excreted virulence factor EspC, type VII ESX diderm</fullName>
    </recommendedName>
</protein>
<evidence type="ECO:0008006" key="3">
    <source>
        <dbReference type="Google" id="ProtNLM"/>
    </source>
</evidence>
<reference evidence="1 2" key="1">
    <citation type="submission" date="2016-10" db="EMBL/GenBank/DDBJ databases">
        <authorList>
            <person name="de Groot N.N."/>
        </authorList>
    </citation>
    <scope>NUCLEOTIDE SEQUENCE [LARGE SCALE GENOMIC DNA]</scope>
    <source>
        <strain evidence="1 2">DSM 44908</strain>
    </source>
</reference>
<dbReference type="AlphaFoldDB" id="A0A1I0TVX9"/>
<organism evidence="1 2">
    <name type="scientific">Rhodococcoides kroppenstedtii</name>
    <dbReference type="NCBI Taxonomy" id="293050"/>
    <lineage>
        <taxon>Bacteria</taxon>
        <taxon>Bacillati</taxon>
        <taxon>Actinomycetota</taxon>
        <taxon>Actinomycetes</taxon>
        <taxon>Mycobacteriales</taxon>
        <taxon>Nocardiaceae</taxon>
        <taxon>Rhodococcoides</taxon>
    </lineage>
</organism>